<sequence>MAMRGEKLELLVNKADNLATSVVHQFTSPKCKPNFGSVKLILAWTPPTLRAAIEHRPSGERSCVELRGSDFRVTYSELRVTTTMDDSSPDLSLKLRRGSSDSRESFYMDFAQGIDSDIEEVTTIERIIPEHPGREGDSDTLATPSGLDDKDLSQ</sequence>
<protein>
    <submittedName>
        <fullName evidence="2">Uncharacterized protein</fullName>
    </submittedName>
</protein>
<dbReference type="InParanoid" id="A0A212ESL5"/>
<dbReference type="EMBL" id="AGBW02012792">
    <property type="protein sequence ID" value="OWR44431.1"/>
    <property type="molecule type" value="Genomic_DNA"/>
</dbReference>
<evidence type="ECO:0000256" key="1">
    <source>
        <dbReference type="SAM" id="MobiDB-lite"/>
    </source>
</evidence>
<evidence type="ECO:0000313" key="3">
    <source>
        <dbReference type="Proteomes" id="UP000007151"/>
    </source>
</evidence>
<dbReference type="KEGG" id="dpl:KGM_211887A"/>
<dbReference type="AlphaFoldDB" id="A0A212ESL5"/>
<reference evidence="2 3" key="1">
    <citation type="journal article" date="2011" name="Cell">
        <title>The monarch butterfly genome yields insights into long-distance migration.</title>
        <authorList>
            <person name="Zhan S."/>
            <person name="Merlin C."/>
            <person name="Boore J.L."/>
            <person name="Reppert S.M."/>
        </authorList>
    </citation>
    <scope>NUCLEOTIDE SEQUENCE [LARGE SCALE GENOMIC DNA]</scope>
    <source>
        <strain evidence="2">F-2</strain>
    </source>
</reference>
<gene>
    <name evidence="2" type="ORF">KGM_211887A</name>
</gene>
<feature type="compositionally biased region" description="Basic and acidic residues" evidence="1">
    <location>
        <begin position="128"/>
        <end position="137"/>
    </location>
</feature>
<feature type="region of interest" description="Disordered" evidence="1">
    <location>
        <begin position="128"/>
        <end position="154"/>
    </location>
</feature>
<dbReference type="Proteomes" id="UP000007151">
    <property type="component" value="Unassembled WGS sequence"/>
</dbReference>
<proteinExistence type="predicted"/>
<accession>A0A212ESL5</accession>
<comment type="caution">
    <text evidence="2">The sequence shown here is derived from an EMBL/GenBank/DDBJ whole genome shotgun (WGS) entry which is preliminary data.</text>
</comment>
<name>A0A212ESL5_DANPL</name>
<feature type="non-terminal residue" evidence="2">
    <location>
        <position position="154"/>
    </location>
</feature>
<evidence type="ECO:0000313" key="2">
    <source>
        <dbReference type="EMBL" id="OWR44431.1"/>
    </source>
</evidence>
<organism evidence="2 3">
    <name type="scientific">Danaus plexippus plexippus</name>
    <dbReference type="NCBI Taxonomy" id="278856"/>
    <lineage>
        <taxon>Eukaryota</taxon>
        <taxon>Metazoa</taxon>
        <taxon>Ecdysozoa</taxon>
        <taxon>Arthropoda</taxon>
        <taxon>Hexapoda</taxon>
        <taxon>Insecta</taxon>
        <taxon>Pterygota</taxon>
        <taxon>Neoptera</taxon>
        <taxon>Endopterygota</taxon>
        <taxon>Lepidoptera</taxon>
        <taxon>Glossata</taxon>
        <taxon>Ditrysia</taxon>
        <taxon>Papilionoidea</taxon>
        <taxon>Nymphalidae</taxon>
        <taxon>Danainae</taxon>
        <taxon>Danaini</taxon>
        <taxon>Danaina</taxon>
        <taxon>Danaus</taxon>
        <taxon>Danaus</taxon>
    </lineage>
</organism>
<keyword evidence="3" id="KW-1185">Reference proteome</keyword>